<dbReference type="Pfam" id="PF14659">
    <property type="entry name" value="Phage_int_SAM_3"/>
    <property type="match status" value="1"/>
</dbReference>
<proteinExistence type="inferred from homology"/>
<dbReference type="PANTHER" id="PTHR30349">
    <property type="entry name" value="PHAGE INTEGRASE-RELATED"/>
    <property type="match status" value="1"/>
</dbReference>
<feature type="domain" description="Core-binding (CB)" evidence="7">
    <location>
        <begin position="1"/>
        <end position="80"/>
    </location>
</feature>
<evidence type="ECO:0000256" key="3">
    <source>
        <dbReference type="ARBA" id="ARBA00023125"/>
    </source>
</evidence>
<keyword evidence="3 5" id="KW-0238">DNA-binding</keyword>
<dbReference type="Gene3D" id="1.10.443.10">
    <property type="entry name" value="Intergrase catalytic core"/>
    <property type="match status" value="1"/>
</dbReference>
<organism evidence="8 9">
    <name type="scientific">Candidatus Campylobacter infans</name>
    <dbReference type="NCBI Taxonomy" id="2561898"/>
    <lineage>
        <taxon>Bacteria</taxon>
        <taxon>Pseudomonadati</taxon>
        <taxon>Campylobacterota</taxon>
        <taxon>Epsilonproteobacteria</taxon>
        <taxon>Campylobacterales</taxon>
        <taxon>Campylobacteraceae</taxon>
        <taxon>Campylobacter</taxon>
    </lineage>
</organism>
<dbReference type="KEGG" id="cinf:CINF_1214"/>
<evidence type="ECO:0000256" key="5">
    <source>
        <dbReference type="PROSITE-ProRule" id="PRU01248"/>
    </source>
</evidence>
<dbReference type="InterPro" id="IPR013762">
    <property type="entry name" value="Integrase-like_cat_sf"/>
</dbReference>
<keyword evidence="4" id="KW-0233">DNA recombination</keyword>
<keyword evidence="9" id="KW-1185">Reference proteome</keyword>
<dbReference type="InterPro" id="IPR010998">
    <property type="entry name" value="Integrase_recombinase_N"/>
</dbReference>
<evidence type="ECO:0000256" key="1">
    <source>
        <dbReference type="ARBA" id="ARBA00008857"/>
    </source>
</evidence>
<keyword evidence="2" id="KW-0229">DNA integration</keyword>
<comment type="similarity">
    <text evidence="1">Belongs to the 'phage' integrase family.</text>
</comment>
<dbReference type="CDD" id="cd01189">
    <property type="entry name" value="INT_ICEBs1_C_like"/>
    <property type="match status" value="1"/>
</dbReference>
<dbReference type="InterPro" id="IPR002104">
    <property type="entry name" value="Integrase_catalytic"/>
</dbReference>
<name>A0A7H9CJ50_9BACT</name>
<dbReference type="Gene3D" id="1.10.150.130">
    <property type="match status" value="1"/>
</dbReference>
<sequence>MTFDYYAELYLKFGKQNWRASTYDKNCGIVKNRLCYFSNMKINEIKPSIIKLWLNSIDDVSNKSKKHYISALSQIFQLALQDEVISKNPLIHLANLHHDTPKIHPFNDSEVQAILQASKQYTKNFQIFLYLGFFTGMRTGEILALKIKDIDLDNLIININATRSRFGENEPKTLKSKRQVPILKSFENILRDFINKDKDRIYLLQTQYNRPYKDCCVFQTFWAQILADLRIKYRRPYTMRHTYATFMLANNYASPVRLASLMGHSTPKMIYSVYVNYLNQNLKDFNRDLVLYKN</sequence>
<evidence type="ECO:0000259" key="6">
    <source>
        <dbReference type="PROSITE" id="PS51898"/>
    </source>
</evidence>
<dbReference type="PANTHER" id="PTHR30349:SF64">
    <property type="entry name" value="PROPHAGE INTEGRASE INTD-RELATED"/>
    <property type="match status" value="1"/>
</dbReference>
<dbReference type="EMBL" id="CP049075">
    <property type="protein sequence ID" value="QLI05701.1"/>
    <property type="molecule type" value="Genomic_DNA"/>
</dbReference>
<dbReference type="Proteomes" id="UP000509414">
    <property type="component" value="Chromosome"/>
</dbReference>
<dbReference type="PROSITE" id="PS51900">
    <property type="entry name" value="CB"/>
    <property type="match status" value="1"/>
</dbReference>
<feature type="domain" description="Tyr recombinase" evidence="6">
    <location>
        <begin position="101"/>
        <end position="287"/>
    </location>
</feature>
<dbReference type="RefSeq" id="WP_179974880.1">
    <property type="nucleotide sequence ID" value="NZ_CP049075.1"/>
</dbReference>
<evidence type="ECO:0000256" key="4">
    <source>
        <dbReference type="ARBA" id="ARBA00023172"/>
    </source>
</evidence>
<protein>
    <submittedName>
        <fullName evidence="8">Site-specific tyrosine recombinase, phage integrase family (INT_ICEBs1_C_like domain)</fullName>
    </submittedName>
</protein>
<evidence type="ECO:0000313" key="8">
    <source>
        <dbReference type="EMBL" id="QLI05701.1"/>
    </source>
</evidence>
<dbReference type="InterPro" id="IPR011010">
    <property type="entry name" value="DNA_brk_join_enz"/>
</dbReference>
<reference evidence="8 9" key="1">
    <citation type="submission" date="2020-02" db="EMBL/GenBank/DDBJ databases">
        <title>Complete genome sequence of the novel Campylobacter species Candidatus Campylobacter infans.</title>
        <authorList>
            <person name="Duim B."/>
            <person name="Zomer A."/>
            <person name="van der Graaf L."/>
            <person name="Wagenaar J."/>
        </authorList>
    </citation>
    <scope>NUCLEOTIDE SEQUENCE [LARGE SCALE GENOMIC DNA]</scope>
    <source>
        <strain evidence="8 9">19S00001</strain>
    </source>
</reference>
<dbReference type="Pfam" id="PF00589">
    <property type="entry name" value="Phage_integrase"/>
    <property type="match status" value="1"/>
</dbReference>
<dbReference type="InterPro" id="IPR044068">
    <property type="entry name" value="CB"/>
</dbReference>
<dbReference type="GO" id="GO:0015074">
    <property type="term" value="P:DNA integration"/>
    <property type="evidence" value="ECO:0007669"/>
    <property type="project" value="UniProtKB-KW"/>
</dbReference>
<accession>A0A7H9CJ50</accession>
<dbReference type="SUPFAM" id="SSF56349">
    <property type="entry name" value="DNA breaking-rejoining enzymes"/>
    <property type="match status" value="1"/>
</dbReference>
<dbReference type="AlphaFoldDB" id="A0A7H9CJ50"/>
<dbReference type="PROSITE" id="PS51898">
    <property type="entry name" value="TYR_RECOMBINASE"/>
    <property type="match status" value="1"/>
</dbReference>
<evidence type="ECO:0000313" key="9">
    <source>
        <dbReference type="Proteomes" id="UP000509414"/>
    </source>
</evidence>
<evidence type="ECO:0000259" key="7">
    <source>
        <dbReference type="PROSITE" id="PS51900"/>
    </source>
</evidence>
<dbReference type="GO" id="GO:0006310">
    <property type="term" value="P:DNA recombination"/>
    <property type="evidence" value="ECO:0007669"/>
    <property type="project" value="UniProtKB-KW"/>
</dbReference>
<dbReference type="InterPro" id="IPR004107">
    <property type="entry name" value="Integrase_SAM-like_N"/>
</dbReference>
<gene>
    <name evidence="8" type="ORF">CINF_1214</name>
</gene>
<evidence type="ECO:0000256" key="2">
    <source>
        <dbReference type="ARBA" id="ARBA00022908"/>
    </source>
</evidence>
<dbReference type="GO" id="GO:0003677">
    <property type="term" value="F:DNA binding"/>
    <property type="evidence" value="ECO:0007669"/>
    <property type="project" value="UniProtKB-UniRule"/>
</dbReference>
<dbReference type="InterPro" id="IPR050090">
    <property type="entry name" value="Tyrosine_recombinase_XerCD"/>
</dbReference>